<feature type="compositionally biased region" description="Basic residues" evidence="3">
    <location>
        <begin position="1680"/>
        <end position="1689"/>
    </location>
</feature>
<dbReference type="PANTHER" id="PTHR12845:SF5">
    <property type="entry name" value="EPHEXIN, ISOFORM D"/>
    <property type="match status" value="1"/>
</dbReference>
<dbReference type="Gene3D" id="2.30.30.40">
    <property type="entry name" value="SH3 Domains"/>
    <property type="match status" value="1"/>
</dbReference>
<feature type="compositionally biased region" description="Polar residues" evidence="3">
    <location>
        <begin position="353"/>
        <end position="364"/>
    </location>
</feature>
<dbReference type="SMART" id="SM00325">
    <property type="entry name" value="RhoGEF"/>
    <property type="match status" value="1"/>
</dbReference>
<organism evidence="6">
    <name type="scientific">Zeugodacus cucurbitae</name>
    <name type="common">Melon fruit fly</name>
    <name type="synonym">Bactrocera cucurbitae</name>
    <dbReference type="NCBI Taxonomy" id="28588"/>
    <lineage>
        <taxon>Eukaryota</taxon>
        <taxon>Metazoa</taxon>
        <taxon>Ecdysozoa</taxon>
        <taxon>Arthropoda</taxon>
        <taxon>Hexapoda</taxon>
        <taxon>Insecta</taxon>
        <taxon>Pterygota</taxon>
        <taxon>Neoptera</taxon>
        <taxon>Endopterygota</taxon>
        <taxon>Diptera</taxon>
        <taxon>Brachycera</taxon>
        <taxon>Muscomorpha</taxon>
        <taxon>Tephritoidea</taxon>
        <taxon>Tephritidae</taxon>
        <taxon>Zeugodacus</taxon>
        <taxon>Zeugodacus</taxon>
    </lineage>
</organism>
<feature type="compositionally biased region" description="Basic residues" evidence="3">
    <location>
        <begin position="1743"/>
        <end position="1754"/>
    </location>
</feature>
<dbReference type="InterPro" id="IPR047271">
    <property type="entry name" value="Ephexin-like"/>
</dbReference>
<evidence type="ECO:0000313" key="6">
    <source>
        <dbReference type="EMBL" id="JAD03152.1"/>
    </source>
</evidence>
<dbReference type="SUPFAM" id="SSF50729">
    <property type="entry name" value="PH domain-like"/>
    <property type="match status" value="1"/>
</dbReference>
<feature type="region of interest" description="Disordered" evidence="3">
    <location>
        <begin position="1533"/>
        <end position="1572"/>
    </location>
</feature>
<feature type="compositionally biased region" description="Polar residues" evidence="3">
    <location>
        <begin position="1563"/>
        <end position="1572"/>
    </location>
</feature>
<feature type="compositionally biased region" description="Low complexity" evidence="3">
    <location>
        <begin position="1417"/>
        <end position="1431"/>
    </location>
</feature>
<feature type="domain" description="DH" evidence="5">
    <location>
        <begin position="2033"/>
        <end position="2219"/>
    </location>
</feature>
<accession>A0A0A1WWA0</accession>
<feature type="compositionally biased region" description="Low complexity" evidence="3">
    <location>
        <begin position="416"/>
        <end position="428"/>
    </location>
</feature>
<feature type="region of interest" description="Disordered" evidence="3">
    <location>
        <begin position="1782"/>
        <end position="1859"/>
    </location>
</feature>
<feature type="compositionally biased region" description="Polar residues" evidence="3">
    <location>
        <begin position="1283"/>
        <end position="1300"/>
    </location>
</feature>
<keyword evidence="1 2" id="KW-0728">SH3 domain</keyword>
<feature type="region of interest" description="Disordered" evidence="3">
    <location>
        <begin position="1678"/>
        <end position="1697"/>
    </location>
</feature>
<dbReference type="GO" id="GO:0005085">
    <property type="term" value="F:guanyl-nucleotide exchange factor activity"/>
    <property type="evidence" value="ECO:0007669"/>
    <property type="project" value="InterPro"/>
</dbReference>
<feature type="domain" description="SH3" evidence="4">
    <location>
        <begin position="2388"/>
        <end position="2449"/>
    </location>
</feature>
<reference evidence="6" key="1">
    <citation type="submission" date="2014-11" db="EMBL/GenBank/DDBJ databases">
        <authorList>
            <person name="Geib S."/>
        </authorList>
    </citation>
    <scope>NUCLEOTIDE SEQUENCE</scope>
</reference>
<dbReference type="EMBL" id="GBXI01011140">
    <property type="protein sequence ID" value="JAD03152.1"/>
    <property type="molecule type" value="Transcribed_RNA"/>
</dbReference>
<name>A0A0A1WWA0_ZEUCU</name>
<feature type="region of interest" description="Disordered" evidence="3">
    <location>
        <begin position="69"/>
        <end position="124"/>
    </location>
</feature>
<dbReference type="SUPFAM" id="SSF50044">
    <property type="entry name" value="SH3-domain"/>
    <property type="match status" value="1"/>
</dbReference>
<evidence type="ECO:0000256" key="1">
    <source>
        <dbReference type="ARBA" id="ARBA00022443"/>
    </source>
</evidence>
<feature type="compositionally biased region" description="Polar residues" evidence="3">
    <location>
        <begin position="94"/>
        <end position="108"/>
    </location>
</feature>
<dbReference type="Gene3D" id="2.30.29.30">
    <property type="entry name" value="Pleckstrin-homology domain (PH domain)/Phosphotyrosine-binding domain (PTB)"/>
    <property type="match status" value="1"/>
</dbReference>
<gene>
    <name evidence="6" type="primary">Ngef_1</name>
    <name evidence="6" type="ORF">g.46662</name>
</gene>
<feature type="region of interest" description="Disordered" evidence="3">
    <location>
        <begin position="322"/>
        <end position="457"/>
    </location>
</feature>
<dbReference type="InterPro" id="IPR047270">
    <property type="entry name" value="PH_ephexin"/>
</dbReference>
<feature type="compositionally biased region" description="Low complexity" evidence="3">
    <location>
        <begin position="387"/>
        <end position="405"/>
    </location>
</feature>
<dbReference type="CDD" id="cd01221">
    <property type="entry name" value="PH_ephexin"/>
    <property type="match status" value="1"/>
</dbReference>
<evidence type="ECO:0000259" key="5">
    <source>
        <dbReference type="PROSITE" id="PS50010"/>
    </source>
</evidence>
<sequence>MLDSANETKTMLTTFDAAVLDTAKPAIEDANQSALITTNSTTPNSSPSKAKTLFSWFRGGNTKQINKSYITQSEQPDTGSRGVAEGREVHTGSRAKSLSPQTQTSTSATERDVTPREFPGVQSLRHLWNKRISASEDATRRQNSLSDSKANKLTKSIGCLVNAAKGAVESSASADEDIGLSQKRAHSLHDCTQVGIHSEPAAAVSAHASEIDYLHREKDNFYKYKTAEQAAKHLTREARMRLKSARRVTAGIVSSETRDDDAHFPAVQASDRGERIHWLKRQDMVTKRREHSEMATVNSRIGHEKGTTLSNDAIVISERANTAARVTTTNGTEPTTPTTPLEWRDHPAESSDTDTLAANNSPRLSASRKRNTQRETANTSVAKRSSSDSNKSSSLTLSTSGSITSGAHTGGRSARRTASSSSSSASARKYSFKTHTRTYHAPRKMSQRDSGSFNNGNGGFGGSAANLVGGGGNIVAKLTQQFNEMIQKDKKLLEEVKRKNGVLMSRGGHVYKVVENPNAALDINKRILPSAGRSTRDSDGTPLRSSTVQRNIMKFEGNPEASKPAVPAKSAHVLQKLRELNRAQQYSLNKNVGSGGVSRNFKLHVTPTTSNELQLKLELKKAQLSLPLSPPLEVVTEESKTPLEAYEQAIGNYSMGMTQVDVPNTKNVESTYGLYNNGRNSNVGDTKTFNEVDQRQGGALKQIVASTRVFDECLSSGTTQEMIITSVSDVRIDAKKVESNEKANDMECNTICIKATPAADAIKTVASEAITEATTKAELSIPTIGAALETLDSVDSRKTTATITTPTTSDMPAKENIQQTQNIVSSDDQIDDVNDEKAKQRKHKYAKIYEKFHFRSPFLGGNSNKKLSSKQPMQSTTIAEEIKRPAVELAEDAVITIETTTTAALTAETEAIKEVNKTINIVNTAALTLEPESMLLDALEIIDHKLKDLATEQNDEHISGLVLSPEDDFEKRVLPNNSFVFQSSTKQVANNKLIVTQAVNVSLVNSIEGEHLLMEQKALLRQQCDYSELVRPLSVQIDQPFLVELEGFKTTEDTAAATEPMYEPIAGQTDTTKTEEYLTTTTNTAPQSTAIHTPPKSFLYNSLAAAQVKKMQATNEESEESLKLTEPSADSSELFEDIYQTVDEATASAKATVAEATNVALLADYESIAGSAEQTTQATLAAATAILSTSKPLYDGYEICEPPPDIPPALSMAAVPSNDSTSSSTGVKLMQQISIGGGNVRNTNDELPELPKPKRRLPKSPMPGKRSPKSANKNAVTLRDNSKTLTSRLGCSKSSSNSTIPGMDDNDDEHHYYADDENIYDTIKGSHCYESVQTAGYATQKSNQTTTKYVSDNISLNSNCYESIAQYRRISNGTVVGHLTGSSSGSTLTISSDHKTNSLYEMSVTASMLYGTGSLGSRQSSTADKSSASISGRIGGLNNNGSDENSDEPVGANYTQTHCGATSDNSDEWVDISDAEAEGAEQTVKPQFIVVRERSKVHRSPDWSKRVRDKRLHQKKAISCIEDDSDHYYETLSPLGNKRHSTLPDQRANSHNKYSQDVPHFTKNGSQRSKQYSASMHGLGTLAASDDYDSFDTDTDEIYETEENIKNHNDSGVDIRNVKLPDPPPATNQVYAIVRKLKNFISNKKSPVSQSKYGDSQQKLYENSTQFYVSGNIYENTPKTKSKAQKNVKKTPTASHEQDIYENTEFHSPPAIVVDDKAVNPADKTPTNQTDLKTDATNATLRSKSKSGKSFKSRLRKSLVGSTFDMKQLSSLSPTRSTFYVEDPTYGGSGELDSGFSEKASSGDLPTAPTIPTAESQKFSTVARKAKKEAKALNSQRRRTTIGIRPQDPPPPPPVASSTTSWYAECGVFKNATGDVLPESEISLNDSKASQSGSSVFNGNSWYTEAGLYQTSGISVASSSGSSGVSTGNEGALGDDLPHSMFQNEPLYQIYNAAKIESITRDMEGHDSSTDGYEEIAQNGTNGASRVSSLKNQRPSAFQLIEPKNGPARTLWSEIPEVINSCILSTLLPRERSLQEAKFEIITSEASYLKSLNLLRSHFMNHPIFRDTNVVSARDRKALFAYIVPVHECSERLLTEMESCWQDNIMLIGLSKRVYTMAEKYFHVYISFCEHQGRMDRTLRRLKETRGVFAQNLQLLETSPICCGLNLHSFLMLPMQRITRLPLLIDAVFSKVSPNDDEYENWKMTLAIMNKIVTQCNDAANRCEQAYEIERIASQLEFPSTMRALAIAPVGVPVTGSKPRFLVKRGQLTHFVMRGDDVKLTFGKKISKVAIYAFLFSDLLVLTKRKGEEQFIVFDYCPRSMLTITSGDLRDISQTHKNLILMTLLENHERKTVELLLSCPSVSEQERWLQAVRPPEPETPGEKLYESWDCPQVITKHAYEPKEPDALSLEVGDVVNVTRKLPDGWYLGERIRDGVVGWFPGSYTEEVNSAHVRARNLKQRQRLLTFTATYLESQKRK</sequence>
<feature type="compositionally biased region" description="Polar residues" evidence="3">
    <location>
        <begin position="374"/>
        <end position="384"/>
    </location>
</feature>
<dbReference type="InterPro" id="IPR011993">
    <property type="entry name" value="PH-like_dom_sf"/>
</dbReference>
<dbReference type="PROSITE" id="PS50002">
    <property type="entry name" value="SH3"/>
    <property type="match status" value="1"/>
</dbReference>
<feature type="compositionally biased region" description="Low complexity" evidence="3">
    <location>
        <begin position="322"/>
        <end position="340"/>
    </location>
</feature>
<dbReference type="InterPro" id="IPR001452">
    <property type="entry name" value="SH3_domain"/>
</dbReference>
<dbReference type="InterPro" id="IPR036028">
    <property type="entry name" value="SH3-like_dom_sf"/>
</dbReference>
<dbReference type="InterPro" id="IPR000219">
    <property type="entry name" value="DH_dom"/>
</dbReference>
<evidence type="ECO:0000256" key="2">
    <source>
        <dbReference type="PROSITE-ProRule" id="PRU00192"/>
    </source>
</evidence>
<dbReference type="Pfam" id="PF07653">
    <property type="entry name" value="SH3_2"/>
    <property type="match status" value="1"/>
</dbReference>
<dbReference type="Gene3D" id="1.20.900.10">
    <property type="entry name" value="Dbl homology (DH) domain"/>
    <property type="match status" value="1"/>
</dbReference>
<feature type="compositionally biased region" description="Polar residues" evidence="3">
    <location>
        <begin position="1543"/>
        <end position="1555"/>
    </location>
</feature>
<reference evidence="6" key="2">
    <citation type="journal article" date="2015" name="Gigascience">
        <title>Reconstructing a comprehensive transcriptome assembly of a white-pupal translocated strain of the pest fruit fly Bactrocera cucurbitae.</title>
        <authorList>
            <person name="Sim S.B."/>
            <person name="Calla B."/>
            <person name="Hall B."/>
            <person name="DeRego T."/>
            <person name="Geib S.M."/>
        </authorList>
    </citation>
    <scope>NUCLEOTIDE SEQUENCE</scope>
</reference>
<evidence type="ECO:0000259" key="4">
    <source>
        <dbReference type="PROSITE" id="PS50002"/>
    </source>
</evidence>
<feature type="compositionally biased region" description="Polar residues" evidence="3">
    <location>
        <begin position="1725"/>
        <end position="1740"/>
    </location>
</feature>
<dbReference type="Pfam" id="PF00621">
    <property type="entry name" value="RhoGEF"/>
    <property type="match status" value="1"/>
</dbReference>
<dbReference type="SUPFAM" id="SSF48065">
    <property type="entry name" value="DBL homology domain (DH-domain)"/>
    <property type="match status" value="1"/>
</dbReference>
<dbReference type="PROSITE" id="PS50010">
    <property type="entry name" value="DH_2"/>
    <property type="match status" value="1"/>
</dbReference>
<feature type="compositionally biased region" description="Basic residues" evidence="3">
    <location>
        <begin position="430"/>
        <end position="445"/>
    </location>
</feature>
<feature type="compositionally biased region" description="Polar residues" evidence="3">
    <location>
        <begin position="1453"/>
        <end position="1464"/>
    </location>
</feature>
<dbReference type="InterPro" id="IPR035899">
    <property type="entry name" value="DBL_dom_sf"/>
</dbReference>
<proteinExistence type="predicted"/>
<dbReference type="PANTHER" id="PTHR12845">
    <property type="entry name" value="GUANINE NUCLEOTIDE EXCHANGE FACTOR"/>
    <property type="match status" value="1"/>
</dbReference>
<dbReference type="CDD" id="cd00160">
    <property type="entry name" value="RhoGEF"/>
    <property type="match status" value="1"/>
</dbReference>
<protein>
    <submittedName>
        <fullName evidence="6">Ephexin-1</fullName>
    </submittedName>
</protein>
<feature type="region of interest" description="Disordered" evidence="3">
    <location>
        <begin position="1234"/>
        <end position="1305"/>
    </location>
</feature>
<dbReference type="CDD" id="cd11793">
    <property type="entry name" value="SH3_ephexin1_like"/>
    <property type="match status" value="1"/>
</dbReference>
<dbReference type="SMART" id="SM00326">
    <property type="entry name" value="SH3"/>
    <property type="match status" value="1"/>
</dbReference>
<evidence type="ECO:0000256" key="3">
    <source>
        <dbReference type="SAM" id="MobiDB-lite"/>
    </source>
</evidence>
<feature type="region of interest" description="Disordered" evidence="3">
    <location>
        <begin position="1717"/>
        <end position="1754"/>
    </location>
</feature>
<feature type="compositionally biased region" description="Polar residues" evidence="3">
    <location>
        <begin position="69"/>
        <end position="78"/>
    </location>
</feature>
<feature type="region of interest" description="Disordered" evidence="3">
    <location>
        <begin position="1415"/>
        <end position="1467"/>
    </location>
</feature>